<dbReference type="InterPro" id="IPR057860">
    <property type="entry name" value="HEAT_RRP12_N"/>
</dbReference>
<evidence type="ECO:0000313" key="6">
    <source>
        <dbReference type="Proteomes" id="UP000008312"/>
    </source>
</evidence>
<keyword evidence="6" id="KW-1185">Reference proteome</keyword>
<evidence type="ECO:0000259" key="3">
    <source>
        <dbReference type="Pfam" id="PF08161"/>
    </source>
</evidence>
<dbReference type="InParanoid" id="D8MBC3"/>
<dbReference type="SUPFAM" id="SSF48371">
    <property type="entry name" value="ARM repeat"/>
    <property type="match status" value="1"/>
</dbReference>
<name>D8MBC3_BLAHO</name>
<dbReference type="PANTHER" id="PTHR48287">
    <property type="entry name" value="ARM REPEAT SUPERFAMILY PROTEIN"/>
    <property type="match status" value="1"/>
</dbReference>
<evidence type="ECO:0000256" key="2">
    <source>
        <dbReference type="ARBA" id="ARBA00023242"/>
    </source>
</evidence>
<dbReference type="Pfam" id="PF08161">
    <property type="entry name" value="RRP12_HEAT"/>
    <property type="match status" value="1"/>
</dbReference>
<gene>
    <name evidence="5" type="ORF">GSBLH_T00007220001</name>
</gene>
<dbReference type="PANTHER" id="PTHR48287:SF1">
    <property type="entry name" value="ARM REPEAT SUPERFAMILY PROTEIN"/>
    <property type="match status" value="1"/>
</dbReference>
<dbReference type="Pfam" id="PF25772">
    <property type="entry name" value="HEAT_RRP12_N"/>
    <property type="match status" value="1"/>
</dbReference>
<dbReference type="EMBL" id="FN668691">
    <property type="protein sequence ID" value="CBK25362.2"/>
    <property type="molecule type" value="Genomic_DNA"/>
</dbReference>
<dbReference type="Proteomes" id="UP000008312">
    <property type="component" value="Unassembled WGS sequence"/>
</dbReference>
<protein>
    <submittedName>
        <fullName evidence="5">Uncharacterized protein</fullName>
    </submittedName>
</protein>
<feature type="domain" description="RRP12 N-terminal HEAT" evidence="4">
    <location>
        <begin position="67"/>
        <end position="191"/>
    </location>
</feature>
<dbReference type="GeneID" id="24923344"/>
<dbReference type="RefSeq" id="XP_012899410.1">
    <property type="nucleotide sequence ID" value="XM_013043956.1"/>
</dbReference>
<dbReference type="GO" id="GO:0005634">
    <property type="term" value="C:nucleus"/>
    <property type="evidence" value="ECO:0007669"/>
    <property type="project" value="UniProtKB-SubCell"/>
</dbReference>
<evidence type="ECO:0000256" key="1">
    <source>
        <dbReference type="ARBA" id="ARBA00004123"/>
    </source>
</evidence>
<sequence length="543" mass="60560">MSSEETVDIYEEVRKHAKSKDKFKAENCRALEALENSITNGKKRRISFTKYFTTLLAQLKSQQKFYLYLLQIVLPHVPEKMKTAEQLDVLLQFYMKNRSTMEPASLRSLISCLTSLLLSLECSKDMWSRGAVKKSFLLLLSFCIHENGKIRRTSQDELMKIVTKHSEEHFAETSDMIVSYLRNLKEQIDDTNYKEISHYLAFVAQAAPSLDPSTFPALLSLLIEVLRSHKLAYMDTNSLKPIKLLVQKGVPLPPNSLHTVLQSILSDPAALSAAPADIFEFVSTILTLSQQLDLCENSENSELFCEAIEKAMSYLQSKESSVVSRVESDLVSLWSHIDSESLSPAGFTRLGALMKAEMGKPHKESVLKVASAFAARVKPSESVCLKPLVQSLVSMREQGAKLSAALRSQMDETLGSAVEAMGLKQFVETTSFIKADSSLPDDKHYFLFAVLKNSLIHIATSLAEFFDLFSPAVKACAAAASEAANETQKQQLLKEIASIWSVFASCCVGARDVSDVLPRYRKALLKVINDESNLEAGVQRCWR</sequence>
<accession>D8MBC3</accession>
<keyword evidence="2" id="KW-0539">Nucleus</keyword>
<dbReference type="InterPro" id="IPR052087">
    <property type="entry name" value="RRP12"/>
</dbReference>
<evidence type="ECO:0000313" key="5">
    <source>
        <dbReference type="EMBL" id="CBK25362.2"/>
    </source>
</evidence>
<dbReference type="InterPro" id="IPR012978">
    <property type="entry name" value="HEAT_RRP12"/>
</dbReference>
<comment type="subcellular location">
    <subcellularLocation>
        <location evidence="1">Nucleus</location>
    </subcellularLocation>
</comment>
<dbReference type="InterPro" id="IPR016024">
    <property type="entry name" value="ARM-type_fold"/>
</dbReference>
<reference evidence="5" key="1">
    <citation type="submission" date="2010-02" db="EMBL/GenBank/DDBJ databases">
        <title>Sequencing and annotation of the Blastocystis hominis genome.</title>
        <authorList>
            <person name="Wincker P."/>
        </authorList>
    </citation>
    <scope>NUCLEOTIDE SEQUENCE</scope>
    <source>
        <strain evidence="5">Singapore isolate B</strain>
    </source>
</reference>
<dbReference type="AlphaFoldDB" id="D8MBC3"/>
<evidence type="ECO:0000259" key="4">
    <source>
        <dbReference type="Pfam" id="PF25772"/>
    </source>
</evidence>
<proteinExistence type="predicted"/>
<organism evidence="5">
    <name type="scientific">Blastocystis hominis</name>
    <dbReference type="NCBI Taxonomy" id="12968"/>
    <lineage>
        <taxon>Eukaryota</taxon>
        <taxon>Sar</taxon>
        <taxon>Stramenopiles</taxon>
        <taxon>Bigyra</taxon>
        <taxon>Opalozoa</taxon>
        <taxon>Opalinata</taxon>
        <taxon>Blastocystidae</taxon>
        <taxon>Blastocystis</taxon>
    </lineage>
</organism>
<feature type="domain" description="RRP12 HEAT" evidence="3">
    <location>
        <begin position="364"/>
        <end position="538"/>
    </location>
</feature>